<dbReference type="KEGG" id="wna:KA717_38885"/>
<organism evidence="1">
    <name type="scientific">Woronichinia naegeliana WA131</name>
    <dbReference type="NCBI Taxonomy" id="2824559"/>
    <lineage>
        <taxon>Bacteria</taxon>
        <taxon>Bacillati</taxon>
        <taxon>Cyanobacteriota</taxon>
        <taxon>Cyanophyceae</taxon>
        <taxon>Synechococcales</taxon>
        <taxon>Coelosphaeriaceae</taxon>
        <taxon>Woronichinia</taxon>
    </lineage>
</organism>
<dbReference type="EMBL" id="CP073041">
    <property type="protein sequence ID" value="UXE61275.1"/>
    <property type="molecule type" value="Genomic_DNA"/>
</dbReference>
<reference evidence="1" key="1">
    <citation type="submission" date="2021-04" db="EMBL/GenBank/DDBJ databases">
        <title>Genome sequence of Woronichinia naegeliana from Washington state freshwater lake bloom.</title>
        <authorList>
            <person name="Dreher T.W."/>
        </authorList>
    </citation>
    <scope>NUCLEOTIDE SEQUENCE</scope>
    <source>
        <strain evidence="1">WA131</strain>
    </source>
</reference>
<accession>A0A977KZJ3</accession>
<proteinExistence type="predicted"/>
<dbReference type="Proteomes" id="UP001065613">
    <property type="component" value="Chromosome"/>
</dbReference>
<evidence type="ECO:0000313" key="1">
    <source>
        <dbReference type="EMBL" id="UXE61275.1"/>
    </source>
</evidence>
<protein>
    <submittedName>
        <fullName evidence="1">Uncharacterized protein</fullName>
    </submittedName>
</protein>
<name>A0A977KZJ3_9CYAN</name>
<dbReference type="AlphaFoldDB" id="A0A977KZJ3"/>
<gene>
    <name evidence="1" type="ORF">KA717_38885</name>
</gene>
<sequence length="120" mass="13376">MTDEEFVATLKLDEEERALLESIESIESGEWVSVPNVEQEIQRLQAMAREQIARQKIEVNLSLQNTNKIHNLADQLGISVSAVVQEVMHKYLGGELIEASNPLNATFEENARDVARIGGS</sequence>